<dbReference type="InterPro" id="IPR011037">
    <property type="entry name" value="Pyrv_Knase-like_insert_dom_sf"/>
</dbReference>
<protein>
    <submittedName>
        <fullName evidence="2">MOSC domain-containing protein</fullName>
    </submittedName>
</protein>
<organism evidence="2 3">
    <name type="scientific">Kiloniella laminariae</name>
    <dbReference type="NCBI Taxonomy" id="454162"/>
    <lineage>
        <taxon>Bacteria</taxon>
        <taxon>Pseudomonadati</taxon>
        <taxon>Pseudomonadota</taxon>
        <taxon>Alphaproteobacteria</taxon>
        <taxon>Rhodospirillales</taxon>
        <taxon>Kiloniellaceae</taxon>
        <taxon>Kiloniella</taxon>
    </lineage>
</organism>
<evidence type="ECO:0000313" key="3">
    <source>
        <dbReference type="Proteomes" id="UP001069802"/>
    </source>
</evidence>
<gene>
    <name evidence="2" type="ORF">O4H49_15270</name>
</gene>
<evidence type="ECO:0000259" key="1">
    <source>
        <dbReference type="PROSITE" id="PS51340"/>
    </source>
</evidence>
<dbReference type="Pfam" id="PF03473">
    <property type="entry name" value="MOSC"/>
    <property type="match status" value="1"/>
</dbReference>
<evidence type="ECO:0000313" key="2">
    <source>
        <dbReference type="EMBL" id="MCZ4282148.1"/>
    </source>
</evidence>
<name>A0ABT4LM21_9PROT</name>
<dbReference type="SUPFAM" id="SSF50800">
    <property type="entry name" value="PK beta-barrel domain-like"/>
    <property type="match status" value="1"/>
</dbReference>
<dbReference type="InterPro" id="IPR005303">
    <property type="entry name" value="MOCOS_middle"/>
</dbReference>
<dbReference type="RefSeq" id="WP_269424302.1">
    <property type="nucleotide sequence ID" value="NZ_JAPWGY010000006.1"/>
</dbReference>
<dbReference type="Pfam" id="PF03476">
    <property type="entry name" value="MOSC_N"/>
    <property type="match status" value="1"/>
</dbReference>
<feature type="domain" description="MOSC" evidence="1">
    <location>
        <begin position="107"/>
        <end position="251"/>
    </location>
</feature>
<dbReference type="Gene3D" id="2.40.33.20">
    <property type="entry name" value="PK beta-barrel domain-like"/>
    <property type="match status" value="1"/>
</dbReference>
<proteinExistence type="predicted"/>
<sequence>MTRELHSIYRYPVKGLSPDSLEKVAVKEGQLFPNDRRFAIAHGTTDFPEGPNWMRKSHFLMLAQNPKLAQLLSSYDEETDMLILQRAGKKISQGKLTDMTGRMLLEQFLASFLGSDSRGTPKIVETQGAAFTDIPDPHISLINLASVKDLERVVRSPIDPMRFRGNLYLEGINAWEENNWIGKRIAIGKVELEIHSAIGRCSATNVNLETAETDLNIPKSLQSGFGHRNMGVYARVIKAGTLERKMPVTLL</sequence>
<accession>A0ABT4LM21</accession>
<dbReference type="EMBL" id="JAPWGY010000006">
    <property type="protein sequence ID" value="MCZ4282148.1"/>
    <property type="molecule type" value="Genomic_DNA"/>
</dbReference>
<dbReference type="InterPro" id="IPR005302">
    <property type="entry name" value="MoCF_Sase_C"/>
</dbReference>
<dbReference type="Proteomes" id="UP001069802">
    <property type="component" value="Unassembled WGS sequence"/>
</dbReference>
<keyword evidence="3" id="KW-1185">Reference proteome</keyword>
<reference evidence="2" key="1">
    <citation type="submission" date="2022-12" db="EMBL/GenBank/DDBJ databases">
        <title>Bacterial isolates from different developmental stages of Nematostella vectensis.</title>
        <authorList>
            <person name="Fraune S."/>
        </authorList>
    </citation>
    <scope>NUCLEOTIDE SEQUENCE</scope>
    <source>
        <strain evidence="2">G21630-S1</strain>
    </source>
</reference>
<dbReference type="PROSITE" id="PS51340">
    <property type="entry name" value="MOSC"/>
    <property type="match status" value="1"/>
</dbReference>
<comment type="caution">
    <text evidence="2">The sequence shown here is derived from an EMBL/GenBank/DDBJ whole genome shotgun (WGS) entry which is preliminary data.</text>
</comment>